<gene>
    <name evidence="4" type="ORF">H9854_09760</name>
</gene>
<evidence type="ECO:0000256" key="3">
    <source>
        <dbReference type="RuleBase" id="RU363015"/>
    </source>
</evidence>
<organism evidence="4 5">
    <name type="scientific">Candidatus Halomonas stercoripullorum</name>
    <dbReference type="NCBI Taxonomy" id="2838617"/>
    <lineage>
        <taxon>Bacteria</taxon>
        <taxon>Pseudomonadati</taxon>
        <taxon>Pseudomonadota</taxon>
        <taxon>Gammaproteobacteria</taxon>
        <taxon>Oceanospirillales</taxon>
        <taxon>Halomonadaceae</taxon>
        <taxon>Halomonas</taxon>
    </lineage>
</organism>
<sequence>MSRFCVYLGSRTGNNPVFMAAAQALGRELALRGHGLVYGGARIGLMGALADAVLEHGGEVIGVMPHHLVEREQAHTGLPTLIRVNNMHERKASMAAHADAFIALPGGIGTLEELFEVWTWQYLDLHDKPIGVLDTASFYTPLLSFLDNTVEHGFLAARTRANLLAAAEPAALVDALESRLATTEA</sequence>
<evidence type="ECO:0000256" key="2">
    <source>
        <dbReference type="ARBA" id="ARBA00006763"/>
    </source>
</evidence>
<dbReference type="Gene3D" id="3.40.50.450">
    <property type="match status" value="1"/>
</dbReference>
<name>A0A9D1WP43_9GAMM</name>
<dbReference type="SUPFAM" id="SSF102405">
    <property type="entry name" value="MCP/YpsA-like"/>
    <property type="match status" value="1"/>
</dbReference>
<dbReference type="InterPro" id="IPR005269">
    <property type="entry name" value="LOG"/>
</dbReference>
<dbReference type="EC" id="3.2.2.n1" evidence="3"/>
<comment type="catalytic activity">
    <reaction evidence="1">
        <text>AMP + H2O = D-ribose 5-phosphate + adenine</text>
        <dbReference type="Rhea" id="RHEA:20129"/>
        <dbReference type="ChEBI" id="CHEBI:15377"/>
        <dbReference type="ChEBI" id="CHEBI:16708"/>
        <dbReference type="ChEBI" id="CHEBI:78346"/>
        <dbReference type="ChEBI" id="CHEBI:456215"/>
        <dbReference type="EC" id="3.2.2.4"/>
    </reaction>
</comment>
<comment type="similarity">
    <text evidence="2 3">Belongs to the LOG family.</text>
</comment>
<dbReference type="GO" id="GO:0005829">
    <property type="term" value="C:cytosol"/>
    <property type="evidence" value="ECO:0007669"/>
    <property type="project" value="TreeGrafter"/>
</dbReference>
<reference evidence="4" key="2">
    <citation type="submission" date="2021-04" db="EMBL/GenBank/DDBJ databases">
        <authorList>
            <person name="Gilroy R."/>
        </authorList>
    </citation>
    <scope>NUCLEOTIDE SEQUENCE</scope>
    <source>
        <strain evidence="4">1193</strain>
    </source>
</reference>
<dbReference type="Pfam" id="PF03641">
    <property type="entry name" value="Lysine_decarbox"/>
    <property type="match status" value="1"/>
</dbReference>
<protein>
    <recommendedName>
        <fullName evidence="3">Cytokinin riboside 5'-monophosphate phosphoribohydrolase</fullName>
        <ecNumber evidence="3">3.2.2.n1</ecNumber>
    </recommendedName>
</protein>
<dbReference type="EMBL" id="DXFC01000291">
    <property type="protein sequence ID" value="HIX62503.1"/>
    <property type="molecule type" value="Genomic_DNA"/>
</dbReference>
<keyword evidence="3" id="KW-0378">Hydrolase</keyword>
<dbReference type="PANTHER" id="PTHR31223">
    <property type="entry name" value="LOG FAMILY PROTEIN YJL055W"/>
    <property type="match status" value="1"/>
</dbReference>
<evidence type="ECO:0000256" key="1">
    <source>
        <dbReference type="ARBA" id="ARBA00000274"/>
    </source>
</evidence>
<proteinExistence type="inferred from homology"/>
<evidence type="ECO:0000313" key="5">
    <source>
        <dbReference type="Proteomes" id="UP000824248"/>
    </source>
</evidence>
<comment type="caution">
    <text evidence="4">The sequence shown here is derived from an EMBL/GenBank/DDBJ whole genome shotgun (WGS) entry which is preliminary data.</text>
</comment>
<evidence type="ECO:0000313" key="4">
    <source>
        <dbReference type="EMBL" id="HIX62503.1"/>
    </source>
</evidence>
<dbReference type="Proteomes" id="UP000824248">
    <property type="component" value="Unassembled WGS sequence"/>
</dbReference>
<accession>A0A9D1WP43</accession>
<keyword evidence="3" id="KW-0203">Cytokinin biosynthesis</keyword>
<dbReference type="NCBIfam" id="TIGR00730">
    <property type="entry name" value="Rossman fold protein, TIGR00730 family"/>
    <property type="match status" value="1"/>
</dbReference>
<dbReference type="GO" id="GO:0008714">
    <property type="term" value="F:AMP nucleosidase activity"/>
    <property type="evidence" value="ECO:0007669"/>
    <property type="project" value="UniProtKB-EC"/>
</dbReference>
<reference evidence="4" key="1">
    <citation type="journal article" date="2021" name="PeerJ">
        <title>Extensive microbial diversity within the chicken gut microbiome revealed by metagenomics and culture.</title>
        <authorList>
            <person name="Gilroy R."/>
            <person name="Ravi A."/>
            <person name="Getino M."/>
            <person name="Pursley I."/>
            <person name="Horton D.L."/>
            <person name="Alikhan N.F."/>
            <person name="Baker D."/>
            <person name="Gharbi K."/>
            <person name="Hall N."/>
            <person name="Watson M."/>
            <person name="Adriaenssens E.M."/>
            <person name="Foster-Nyarko E."/>
            <person name="Jarju S."/>
            <person name="Secka A."/>
            <person name="Antonio M."/>
            <person name="Oren A."/>
            <person name="Chaudhuri R.R."/>
            <person name="La Ragione R."/>
            <person name="Hildebrand F."/>
            <person name="Pallen M.J."/>
        </authorList>
    </citation>
    <scope>NUCLEOTIDE SEQUENCE</scope>
    <source>
        <strain evidence="4">1193</strain>
    </source>
</reference>
<dbReference type="AlphaFoldDB" id="A0A9D1WP43"/>
<dbReference type="PANTHER" id="PTHR31223:SF70">
    <property type="entry name" value="LOG FAMILY PROTEIN YJL055W"/>
    <property type="match status" value="1"/>
</dbReference>
<dbReference type="InterPro" id="IPR031100">
    <property type="entry name" value="LOG_fam"/>
</dbReference>
<dbReference type="GO" id="GO:0009691">
    <property type="term" value="P:cytokinin biosynthetic process"/>
    <property type="evidence" value="ECO:0007669"/>
    <property type="project" value="UniProtKB-UniRule"/>
</dbReference>